<dbReference type="SUPFAM" id="SSF47336">
    <property type="entry name" value="ACP-like"/>
    <property type="match status" value="1"/>
</dbReference>
<reference evidence="6 7" key="1">
    <citation type="submission" date="2019-01" db="EMBL/GenBank/DDBJ databases">
        <title>Coherence of Microcystis species and biogeography revealed through population genomics.</title>
        <authorList>
            <person name="Perez-Carrascal O.M."/>
            <person name="Terrat Y."/>
            <person name="Giani A."/>
            <person name="Fortin N."/>
            <person name="Tromas N."/>
            <person name="Shapiro B.J."/>
        </authorList>
    </citation>
    <scope>NUCLEOTIDE SEQUENCE [LARGE SCALE GENOMIC DNA]</scope>
    <source>
        <strain evidence="6">Ma_SC_T_19800800_S464</strain>
    </source>
</reference>
<accession>A0A552DFN5</accession>
<protein>
    <submittedName>
        <fullName evidence="6">AMP-dependent synthetase</fullName>
    </submittedName>
</protein>
<dbReference type="CDD" id="cd05931">
    <property type="entry name" value="FAAL"/>
    <property type="match status" value="1"/>
</dbReference>
<dbReference type="Gene3D" id="3.40.50.12780">
    <property type="entry name" value="N-terminal domain of ligase-like"/>
    <property type="match status" value="1"/>
</dbReference>
<evidence type="ECO:0000313" key="7">
    <source>
        <dbReference type="Proteomes" id="UP000319313"/>
    </source>
</evidence>
<sequence>MSSSLPFSTLVELLRCRASQQPHQMAYTFLPDNHQAPDTLTYDKLDQESQAIASKLQMWQATGERALLIYPPGLDFLSAFWGCLYAGVIAIPAPPPDPLRLKRTLPRLKAIIQDSQATIILTTSHIYSHLKSQLTELSDLQWLASDQIAKAKSTDWQMPSFKGDDLAYLQYTSGSTSTPKGVMISHQNVLHHSQYIQQAWGYTSESIAVTWMPYFHDYGLIDGLIQPLYTGIPCYILSPLGFIKRPLRWLETISRYKATHTQGPNFAYEYCLHNITEEKKHNLDLSFLKTASNGAESIRPETVEKFIKTFESCGFRSEAFYPAYGLAEATLLVTTKPHGTQPRIKEIIDPEDSTKKNRRIVSCGLPVGEMNVIIVNPDTLSLCSASEMGEIWINDPSVGQGYWQNLEATGMTFKAYLKETEQGPFLRTGDLGFIEKGELFVTGRLKDLIIIGGVNHYPQDIEWTVEKSHSAIRLNNCAAFSIDENGLEKLVILAEVERRTSDFPTVVEAIRQAVDDHHELEVAAISLLKRGSILKTSSGKIQRQGCRQAFLEKSLDRVFEWNKNQEIQALNQRFASVSATEIKAWLIAYLSKELEINPQEIHQKISFIDSGLSSSEILFLSADLETWLGYPVSPTVIFDCETIEGLSIYLSRYQTVPS</sequence>
<dbReference type="InterPro" id="IPR042099">
    <property type="entry name" value="ANL_N_sf"/>
</dbReference>
<gene>
    <name evidence="6" type="ORF">EWV81_21035</name>
</gene>
<keyword evidence="3" id="KW-0276">Fatty acid metabolism</keyword>
<dbReference type="GO" id="GO:0005886">
    <property type="term" value="C:plasma membrane"/>
    <property type="evidence" value="ECO:0007669"/>
    <property type="project" value="TreeGrafter"/>
</dbReference>
<dbReference type="Proteomes" id="UP000319313">
    <property type="component" value="Unassembled WGS sequence"/>
</dbReference>
<dbReference type="SUPFAM" id="SSF56801">
    <property type="entry name" value="Acetyl-CoA synthetase-like"/>
    <property type="match status" value="1"/>
</dbReference>
<dbReference type="Gene3D" id="3.30.300.30">
    <property type="match status" value="1"/>
</dbReference>
<proteinExistence type="inferred from homology"/>
<dbReference type="Gene3D" id="1.10.1200.10">
    <property type="entry name" value="ACP-like"/>
    <property type="match status" value="1"/>
</dbReference>
<comment type="caution">
    <text evidence="6">The sequence shown here is derived from an EMBL/GenBank/DDBJ whole genome shotgun (WGS) entry which is preliminary data.</text>
</comment>
<evidence type="ECO:0000256" key="4">
    <source>
        <dbReference type="ARBA" id="ARBA00023098"/>
    </source>
</evidence>
<keyword evidence="4" id="KW-0443">Lipid metabolism</keyword>
<dbReference type="GO" id="GO:0071766">
    <property type="term" value="P:Actinobacterium-type cell wall biogenesis"/>
    <property type="evidence" value="ECO:0007669"/>
    <property type="project" value="UniProtKB-ARBA"/>
</dbReference>
<dbReference type="Pfam" id="PF00501">
    <property type="entry name" value="AMP-binding"/>
    <property type="match status" value="1"/>
</dbReference>
<dbReference type="FunFam" id="3.40.50.12780:FF:000013">
    <property type="entry name" value="Long-chain-fatty-acid--AMP ligase FadD32"/>
    <property type="match status" value="1"/>
</dbReference>
<dbReference type="InterPro" id="IPR009081">
    <property type="entry name" value="PP-bd_ACP"/>
</dbReference>
<dbReference type="GO" id="GO:0016874">
    <property type="term" value="F:ligase activity"/>
    <property type="evidence" value="ECO:0007669"/>
    <property type="project" value="UniProtKB-KW"/>
</dbReference>
<feature type="domain" description="Carrier" evidence="5">
    <location>
        <begin position="577"/>
        <end position="654"/>
    </location>
</feature>
<comment type="similarity">
    <text evidence="1">Belongs to the ATP-dependent AMP-binding enzyme family.</text>
</comment>
<name>A0A552DFN5_MICAE</name>
<dbReference type="InterPro" id="IPR000873">
    <property type="entry name" value="AMP-dep_synth/lig_dom"/>
</dbReference>
<dbReference type="Pfam" id="PF23024">
    <property type="entry name" value="AMP-dom_DIP2-like"/>
    <property type="match status" value="1"/>
</dbReference>
<organism evidence="6 7">
    <name type="scientific">Microcystis aeruginosa Ma_SC_T_19800800_S464</name>
    <dbReference type="NCBI Taxonomy" id="2486257"/>
    <lineage>
        <taxon>Bacteria</taxon>
        <taxon>Bacillati</taxon>
        <taxon>Cyanobacteriota</taxon>
        <taxon>Cyanophyceae</taxon>
        <taxon>Oscillatoriophycideae</taxon>
        <taxon>Chroococcales</taxon>
        <taxon>Microcystaceae</taxon>
        <taxon>Microcystis</taxon>
    </lineage>
</organism>
<evidence type="ECO:0000259" key="5">
    <source>
        <dbReference type="PROSITE" id="PS50075"/>
    </source>
</evidence>
<dbReference type="PANTHER" id="PTHR22754">
    <property type="entry name" value="DISCO-INTERACTING PROTEIN 2 DIP2 -RELATED"/>
    <property type="match status" value="1"/>
</dbReference>
<dbReference type="InterPro" id="IPR020845">
    <property type="entry name" value="AMP-binding_CS"/>
</dbReference>
<dbReference type="InterPro" id="IPR036736">
    <property type="entry name" value="ACP-like_sf"/>
</dbReference>
<dbReference type="Pfam" id="PF00550">
    <property type="entry name" value="PP-binding"/>
    <property type="match status" value="1"/>
</dbReference>
<dbReference type="PROSITE" id="PS00455">
    <property type="entry name" value="AMP_BINDING"/>
    <property type="match status" value="1"/>
</dbReference>
<dbReference type="PROSITE" id="PS50075">
    <property type="entry name" value="CARRIER"/>
    <property type="match status" value="1"/>
</dbReference>
<evidence type="ECO:0000256" key="3">
    <source>
        <dbReference type="ARBA" id="ARBA00022832"/>
    </source>
</evidence>
<dbReference type="GO" id="GO:0070566">
    <property type="term" value="F:adenylyltransferase activity"/>
    <property type="evidence" value="ECO:0007669"/>
    <property type="project" value="TreeGrafter"/>
</dbReference>
<evidence type="ECO:0000313" key="6">
    <source>
        <dbReference type="EMBL" id="TRU21039.1"/>
    </source>
</evidence>
<dbReference type="EMBL" id="SFBL01000205">
    <property type="protein sequence ID" value="TRU21039.1"/>
    <property type="molecule type" value="Genomic_DNA"/>
</dbReference>
<dbReference type="InterPro" id="IPR025110">
    <property type="entry name" value="AMP-bd_C"/>
</dbReference>
<dbReference type="AlphaFoldDB" id="A0A552DFN5"/>
<dbReference type="PANTHER" id="PTHR22754:SF32">
    <property type="entry name" value="DISCO-INTERACTING PROTEIN 2"/>
    <property type="match status" value="1"/>
</dbReference>
<dbReference type="GO" id="GO:0006633">
    <property type="term" value="P:fatty acid biosynthetic process"/>
    <property type="evidence" value="ECO:0007669"/>
    <property type="project" value="TreeGrafter"/>
</dbReference>
<dbReference type="InterPro" id="IPR045851">
    <property type="entry name" value="AMP-bd_C_sf"/>
</dbReference>
<keyword evidence="2" id="KW-0436">Ligase</keyword>
<dbReference type="InterPro" id="IPR040097">
    <property type="entry name" value="FAAL/FAAC"/>
</dbReference>
<evidence type="ECO:0000256" key="1">
    <source>
        <dbReference type="ARBA" id="ARBA00006432"/>
    </source>
</evidence>
<evidence type="ECO:0000256" key="2">
    <source>
        <dbReference type="ARBA" id="ARBA00022598"/>
    </source>
</evidence>